<dbReference type="EMBL" id="JBAMZK010000019">
    <property type="protein sequence ID" value="KAL0507853.1"/>
    <property type="molecule type" value="Genomic_DNA"/>
</dbReference>
<organism evidence="2 3">
    <name type="scientific">Leishmania lindenbergi</name>
    <dbReference type="NCBI Taxonomy" id="651832"/>
    <lineage>
        <taxon>Eukaryota</taxon>
        <taxon>Discoba</taxon>
        <taxon>Euglenozoa</taxon>
        <taxon>Kinetoplastea</taxon>
        <taxon>Metakinetoplastina</taxon>
        <taxon>Trypanosomatida</taxon>
        <taxon>Trypanosomatidae</taxon>
        <taxon>Leishmaniinae</taxon>
        <taxon>Leishmania</taxon>
    </lineage>
</organism>
<evidence type="ECO:0000256" key="1">
    <source>
        <dbReference type="SAM" id="MobiDB-lite"/>
    </source>
</evidence>
<reference evidence="2 3" key="1">
    <citation type="submission" date="2024-02" db="EMBL/GenBank/DDBJ databases">
        <title>FIRST GENOME SEQUENCES OF Leishmania (Viannia) shawi, Leishmania (Viannia) lindenbergi AND Leishmania (Viannia) utingensis.</title>
        <authorList>
            <person name="Resadore F."/>
            <person name="Custodio M.G.F."/>
            <person name="Boite M.C."/>
            <person name="Cupolillo E."/>
            <person name="Ferreira G.E.M."/>
        </authorList>
    </citation>
    <scope>NUCLEOTIDE SEQUENCE [LARGE SCALE GENOMIC DNA]</scope>
    <source>
        <strain evidence="2 3">MHOM/BR/1966/M15733</strain>
    </source>
</reference>
<name>A0AAW3AL76_9TRYP</name>
<gene>
    <name evidence="2" type="ORF">Q4I31_002862</name>
</gene>
<evidence type="ECO:0000313" key="3">
    <source>
        <dbReference type="Proteomes" id="UP001500131"/>
    </source>
</evidence>
<feature type="region of interest" description="Disordered" evidence="1">
    <location>
        <begin position="72"/>
        <end position="96"/>
    </location>
</feature>
<accession>A0AAW3AL76</accession>
<sequence>MARRGLAPGLRGPLLCAAAAPGVGAGAWPAAETVGLAVGRQKTLVGATADPFSLAVAPRAHPLPFVPGCCGPRRGGRLRGRAPPPDTKPASPITRKVDAGVLPSRTLAAARVGRGVQCSRVHLTPIAQQASEDGTRKDGKSLQGARVDWAAGGPSLTASI</sequence>
<proteinExistence type="predicted"/>
<feature type="region of interest" description="Disordered" evidence="1">
    <location>
        <begin position="127"/>
        <end position="160"/>
    </location>
</feature>
<keyword evidence="3" id="KW-1185">Reference proteome</keyword>
<dbReference type="AlphaFoldDB" id="A0AAW3AL76"/>
<evidence type="ECO:0008006" key="4">
    <source>
        <dbReference type="Google" id="ProtNLM"/>
    </source>
</evidence>
<dbReference type="Proteomes" id="UP001500131">
    <property type="component" value="Unassembled WGS sequence"/>
</dbReference>
<evidence type="ECO:0000313" key="2">
    <source>
        <dbReference type="EMBL" id="KAL0507853.1"/>
    </source>
</evidence>
<comment type="caution">
    <text evidence="2">The sequence shown here is derived from an EMBL/GenBank/DDBJ whole genome shotgun (WGS) entry which is preliminary data.</text>
</comment>
<protein>
    <recommendedName>
        <fullName evidence="4">Secreted protein</fullName>
    </recommendedName>
</protein>